<accession>A0ABR2WBF0</accession>
<dbReference type="Proteomes" id="UP001479436">
    <property type="component" value="Unassembled WGS sequence"/>
</dbReference>
<keyword evidence="5" id="KW-1185">Reference proteome</keyword>
<feature type="coiled-coil region" evidence="2">
    <location>
        <begin position="109"/>
        <end position="165"/>
    </location>
</feature>
<dbReference type="Pfam" id="PF06428">
    <property type="entry name" value="Sec2p"/>
    <property type="match status" value="1"/>
</dbReference>
<dbReference type="InterPro" id="IPR040351">
    <property type="entry name" value="RAB3IL/RAB3IP/Sec2"/>
</dbReference>
<dbReference type="InterPro" id="IPR009449">
    <property type="entry name" value="Sec2_N"/>
</dbReference>
<evidence type="ECO:0000259" key="3">
    <source>
        <dbReference type="Pfam" id="PF06428"/>
    </source>
</evidence>
<gene>
    <name evidence="4" type="ORF">K7432_000271</name>
</gene>
<proteinExistence type="predicted"/>
<dbReference type="Gene3D" id="6.10.140.910">
    <property type="match status" value="1"/>
</dbReference>
<evidence type="ECO:0000313" key="5">
    <source>
        <dbReference type="Proteomes" id="UP001479436"/>
    </source>
</evidence>
<name>A0ABR2WBF0_9FUNG</name>
<dbReference type="Pfam" id="PF25555">
    <property type="entry name" value="RAB3A-like_C"/>
    <property type="match status" value="1"/>
</dbReference>
<dbReference type="SUPFAM" id="SSF144284">
    <property type="entry name" value="Sec2 N-terminal region"/>
    <property type="match status" value="1"/>
</dbReference>
<dbReference type="PANTHER" id="PTHR14430">
    <property type="entry name" value="RABIN3-RELATED"/>
    <property type="match status" value="1"/>
</dbReference>
<sequence length="450" mass="52230">MTVSQPRTFDSNELGISTFTNSSQLTVDSDAENPYLEINSLRIRLAELEQEKFNTEQRLLFIEKDLKSSKEIIAELRITLAHIKRQDATQYELDMKRLAEKLIDETELRGEVEHAKFELENELEELSIKLFEEANKMVVEQRKVCAEIKRKNIILERQLEEYRELSSLQSEQLVELKCNFIKTKPVAPQHKLPPLTIHIDKKLTNSDLFDNPLPSPKSSTYTDDSISNDRGSLLSELDKQSYDSCMYSEESTIGEHGLSFNFDDIRYIEFKEFLEQPPKNIFQSKFVKRCITEDIDVLMRFDTTAGVRSWFQNRKLATAVQVGTIVIEPLFTNYEQKETQLQYARSNCTLCNHHVATSTNYTYRLDDHDVETKIACSFCRERLISVCDFYSFLRMIHSGILKSSHEKLYNDCLRIRLKMFLARVGSHICYEGEEEHGSCAYPSPKSQDGV</sequence>
<feature type="coiled-coil region" evidence="2">
    <location>
        <begin position="38"/>
        <end position="65"/>
    </location>
</feature>
<dbReference type="PANTHER" id="PTHR14430:SF0">
    <property type="entry name" value="SEC2P DOMAIN-CONTAINING PROTEIN"/>
    <property type="match status" value="1"/>
</dbReference>
<feature type="domain" description="GDP/GTP exchange factor Sec2 N-terminal" evidence="3">
    <location>
        <begin position="47"/>
        <end position="181"/>
    </location>
</feature>
<evidence type="ECO:0000256" key="2">
    <source>
        <dbReference type="SAM" id="Coils"/>
    </source>
</evidence>
<evidence type="ECO:0000256" key="1">
    <source>
        <dbReference type="ARBA" id="ARBA00023054"/>
    </source>
</evidence>
<organism evidence="4 5">
    <name type="scientific">Basidiobolus ranarum</name>
    <dbReference type="NCBI Taxonomy" id="34480"/>
    <lineage>
        <taxon>Eukaryota</taxon>
        <taxon>Fungi</taxon>
        <taxon>Fungi incertae sedis</taxon>
        <taxon>Zoopagomycota</taxon>
        <taxon>Entomophthoromycotina</taxon>
        <taxon>Basidiobolomycetes</taxon>
        <taxon>Basidiobolales</taxon>
        <taxon>Basidiobolaceae</taxon>
        <taxon>Basidiobolus</taxon>
    </lineage>
</organism>
<dbReference type="CDD" id="cd21044">
    <property type="entry name" value="Rab11BD_RAB3IP_like"/>
    <property type="match status" value="1"/>
</dbReference>
<protein>
    <recommendedName>
        <fullName evidence="3">GDP/GTP exchange factor Sec2 N-terminal domain-containing protein</fullName>
    </recommendedName>
</protein>
<evidence type="ECO:0000313" key="4">
    <source>
        <dbReference type="EMBL" id="KAK9729388.1"/>
    </source>
</evidence>
<comment type="caution">
    <text evidence="4">The sequence shown here is derived from an EMBL/GenBank/DDBJ whole genome shotgun (WGS) entry which is preliminary data.</text>
</comment>
<keyword evidence="1 2" id="KW-0175">Coiled coil</keyword>
<reference evidence="4 5" key="1">
    <citation type="submission" date="2023-04" db="EMBL/GenBank/DDBJ databases">
        <title>Genome of Basidiobolus ranarum AG-B5.</title>
        <authorList>
            <person name="Stajich J.E."/>
            <person name="Carter-House D."/>
            <person name="Gryganskyi A."/>
        </authorList>
    </citation>
    <scope>NUCLEOTIDE SEQUENCE [LARGE SCALE GENOMIC DNA]</scope>
    <source>
        <strain evidence="4 5">AG-B5</strain>
    </source>
</reference>
<dbReference type="EMBL" id="JASJQH010006880">
    <property type="protein sequence ID" value="KAK9729388.1"/>
    <property type="molecule type" value="Genomic_DNA"/>
</dbReference>